<sequence>MHIRGAREARGRGRGRSLRLAAVLGATVLALTGFSRGHGHSHGHGGGGGGCSSSHQDHDSTSSSSSGGGSSYDDTDDEETYGSGGTSGGSYNRRPGYRSTPSSSGTASGDGPAEGTVRLVSCATPKAPYATVEVANPNGAEVDFTVSVDFRNTVDQVIAYHSARVTVPANGKSRVRVPLADDTVGDDGLIDEVDHCDPDPAAVPAGG</sequence>
<comment type="caution">
    <text evidence="2">The sequence shown here is derived from an EMBL/GenBank/DDBJ whole genome shotgun (WGS) entry which is preliminary data.</text>
</comment>
<evidence type="ECO:0008006" key="4">
    <source>
        <dbReference type="Google" id="ProtNLM"/>
    </source>
</evidence>
<keyword evidence="3" id="KW-1185">Reference proteome</keyword>
<protein>
    <recommendedName>
        <fullName evidence="4">Secreted protein</fullName>
    </recommendedName>
</protein>
<reference evidence="3" key="1">
    <citation type="journal article" date="2019" name="Int. J. Syst. Evol. Microbiol.">
        <title>The Global Catalogue of Microorganisms (GCM) 10K type strain sequencing project: providing services to taxonomists for standard genome sequencing and annotation.</title>
        <authorList>
            <consortium name="The Broad Institute Genomics Platform"/>
            <consortium name="The Broad Institute Genome Sequencing Center for Infectious Disease"/>
            <person name="Wu L."/>
            <person name="Ma J."/>
        </authorList>
    </citation>
    <scope>NUCLEOTIDE SEQUENCE [LARGE SCALE GENOMIC DNA]</scope>
    <source>
        <strain evidence="3">JCM 18410</strain>
    </source>
</reference>
<proteinExistence type="predicted"/>
<dbReference type="EMBL" id="BAABKC010000073">
    <property type="protein sequence ID" value="GAA5066710.1"/>
    <property type="molecule type" value="Genomic_DNA"/>
</dbReference>
<organism evidence="2 3">
    <name type="scientific">Streptomyces similanensis</name>
    <dbReference type="NCBI Taxonomy" id="1274988"/>
    <lineage>
        <taxon>Bacteria</taxon>
        <taxon>Bacillati</taxon>
        <taxon>Actinomycetota</taxon>
        <taxon>Actinomycetes</taxon>
        <taxon>Kitasatosporales</taxon>
        <taxon>Streptomycetaceae</taxon>
        <taxon>Streptomyces</taxon>
    </lineage>
</organism>
<dbReference type="Proteomes" id="UP001500124">
    <property type="component" value="Unassembled WGS sequence"/>
</dbReference>
<gene>
    <name evidence="2" type="ORF">GCM10023336_48680</name>
</gene>
<evidence type="ECO:0000313" key="2">
    <source>
        <dbReference type="EMBL" id="GAA5066710.1"/>
    </source>
</evidence>
<evidence type="ECO:0000313" key="3">
    <source>
        <dbReference type="Proteomes" id="UP001500124"/>
    </source>
</evidence>
<evidence type="ECO:0000256" key="1">
    <source>
        <dbReference type="SAM" id="MobiDB-lite"/>
    </source>
</evidence>
<feature type="region of interest" description="Disordered" evidence="1">
    <location>
        <begin position="38"/>
        <end position="113"/>
    </location>
</feature>
<accession>A0ABP9L0A1</accession>
<name>A0ABP9L0A1_9ACTN</name>